<evidence type="ECO:0000256" key="15">
    <source>
        <dbReference type="ARBA" id="ARBA00047669"/>
    </source>
</evidence>
<reference evidence="23" key="1">
    <citation type="submission" date="2020-05" db="UniProtKB">
        <authorList>
            <consortium name="EnsemblMetazoa"/>
        </authorList>
    </citation>
    <scope>IDENTIFICATION</scope>
    <source>
        <strain evidence="23">Jacobina</strain>
    </source>
</reference>
<feature type="region of interest" description="Disordered" evidence="21">
    <location>
        <begin position="61"/>
        <end position="129"/>
    </location>
</feature>
<dbReference type="InterPro" id="IPR012341">
    <property type="entry name" value="6hp_glycosidase-like_sf"/>
</dbReference>
<evidence type="ECO:0000313" key="23">
    <source>
        <dbReference type="EnsemblMetazoa" id="LLOJ000692-PA"/>
    </source>
</evidence>
<evidence type="ECO:0000256" key="1">
    <source>
        <dbReference type="ARBA" id="ARBA00001913"/>
    </source>
</evidence>
<dbReference type="PRINTS" id="PR00747">
    <property type="entry name" value="GLYHDRLASE47"/>
</dbReference>
<comment type="similarity">
    <text evidence="4 20">Belongs to the glycosyl hydrolase 47 family.</text>
</comment>
<dbReference type="GO" id="GO:0005789">
    <property type="term" value="C:endoplasmic reticulum membrane"/>
    <property type="evidence" value="ECO:0007669"/>
    <property type="project" value="UniProtKB-SubCell"/>
</dbReference>
<keyword evidence="5 22" id="KW-0812">Transmembrane</keyword>
<keyword evidence="11 22" id="KW-1133">Transmembrane helix</keyword>
<dbReference type="VEuPathDB" id="VectorBase:LLONM1_009195"/>
<feature type="active site" description="Proton donor" evidence="18">
    <location>
        <position position="454"/>
    </location>
</feature>
<evidence type="ECO:0000256" key="7">
    <source>
        <dbReference type="ARBA" id="ARBA00022801"/>
    </source>
</evidence>
<dbReference type="GO" id="GO:0005509">
    <property type="term" value="F:calcium ion binding"/>
    <property type="evidence" value="ECO:0007669"/>
    <property type="project" value="InterPro"/>
</dbReference>
<protein>
    <recommendedName>
        <fullName evidence="20">alpha-1,2-Mannosidase</fullName>
        <ecNumber evidence="20">3.2.1.-</ecNumber>
    </recommendedName>
</protein>
<proteinExistence type="inferred from homology"/>
<dbReference type="InterPro" id="IPR050749">
    <property type="entry name" value="Glycosyl_Hydrolase_47"/>
</dbReference>
<dbReference type="GO" id="GO:0010498">
    <property type="term" value="P:proteasomal protein catabolic process"/>
    <property type="evidence" value="ECO:0007669"/>
    <property type="project" value="UniProtKB-ARBA"/>
</dbReference>
<keyword evidence="24" id="KW-1185">Reference proteome</keyword>
<evidence type="ECO:0000256" key="9">
    <source>
        <dbReference type="ARBA" id="ARBA00022837"/>
    </source>
</evidence>
<keyword evidence="14 20" id="KW-0326">Glycosidase</keyword>
<dbReference type="EMBL" id="AJWK01002691">
    <property type="status" value="NOT_ANNOTATED_CDS"/>
    <property type="molecule type" value="Genomic_DNA"/>
</dbReference>
<comment type="catalytic activity">
    <reaction evidence="16">
        <text>N(4)-(alpha-D-Man-(1-&gt;2)-alpha-D-Man-(1-&gt;2)-alpha-D-Man-(1-&gt;3)-[alpha-D-Man-(1-&gt;2)-alpha-D-Man-(1-&gt;3)-[alpha-D-Man-(1-&gt;2)-alpha-D-Man-(1-&gt;6)]-alpha-D-Man-(1-&gt;6)]-beta-D-Man-(1-&gt;4)-beta-D-GlcNAc-(1-&gt;4)-beta-D-GlcNAc)-L-asparaginyl-[protein] (N-glucan mannose isomer 9A1,2,3B1,2,3) + 4 H2O = N(4)-(alpha-D-Man-(1-&gt;3)-[alpha-D-Man-(1-&gt;3)-[alpha-D-Man-(1-&gt;6)]-alpha-D-Man-(1-&gt;6)]-beta-D-Man-(1-&gt;4)-beta-D-GlcNAc-(1-&gt;4)-beta-D-GlcNAc)-L-asparaginyl-[protein] (N-glucan mannose isomer 5A1,2) + 4 beta-D-mannose</text>
        <dbReference type="Rhea" id="RHEA:56008"/>
        <dbReference type="Rhea" id="RHEA-COMP:14356"/>
        <dbReference type="Rhea" id="RHEA-COMP:14367"/>
        <dbReference type="ChEBI" id="CHEBI:15377"/>
        <dbReference type="ChEBI" id="CHEBI:28563"/>
        <dbReference type="ChEBI" id="CHEBI:59087"/>
        <dbReference type="ChEBI" id="CHEBI:139493"/>
        <dbReference type="EC" id="3.2.1.113"/>
    </reaction>
</comment>
<evidence type="ECO:0000256" key="2">
    <source>
        <dbReference type="ARBA" id="ARBA00004648"/>
    </source>
</evidence>
<comment type="function">
    <text evidence="17">Involved in glycoprotein quality control targeting of misfolded glycoproteins for degradation. It primarily trims a single alpha-1,2-linked mannose residue from Man(9)GlcNAc(2) to produce Man(8)GlcNAc(2), but at high enzyme concentrations, as found in the ER quality control compartment (ERQC), it further trims the carbohydrates to Man(5-6)GlcNAc(2).</text>
</comment>
<evidence type="ECO:0000256" key="20">
    <source>
        <dbReference type="RuleBase" id="RU361193"/>
    </source>
</evidence>
<feature type="active site" evidence="18">
    <location>
        <position position="345"/>
    </location>
</feature>
<keyword evidence="10" id="KW-0735">Signal-anchor</keyword>
<dbReference type="InterPro" id="IPR001382">
    <property type="entry name" value="Glyco_hydro_47"/>
</dbReference>
<sequence>MLKLNRDHISLLLPDSSGTQGRRSLRRTWNQLSRFQRNVIFTVLLAFLIMTVVLYSGLGESKAERKSTRREQREAEKSGREEVGAIEVILRPPDDVEEAAEVQDERTQQGENPPTAPKAPHEEGPKIFAGPQNERQRAVVAAFQHAWTNYRTYAWGHDNLKPLSQGHHDWFGLGLTIVDTLDTMYIMNLQKEFEEARNWVENGLSFEVNRDVNLFEVTIRVLGGLLSTYHLSGDQMFLLTWAIDFFLASSHNLESPILDVNLATLRAHSPKWSPDSSTSEVTTIQLEFRDLSRCTGDEIYETVAHKVNEKIHSLEKRHGLVPIFINANTGMFRTFSTISLGARADSYYEYLLKQWLQMGKKPDDFLIEDYSVAIEGVLSELVRETPNEHHVYIGELINGKEFKPKMDHLTCYFPGTLLLGYKNGMPQSHLKLAQDLLETCFQTYMKQPTQLAPEITYFNLHGESENDIYVKSNDAHNLLRPEFIDLYYFYAITGNKTYQDMGWTIFNAFERHTRVKNGYTSIGNVKNILNTRPRDMMESFFLGETLKYFYLLFSDDRNEIDLDRSTSPPYSKSLNPPKCNSKGIVYGVVHWNVSDADHSDDDQNPEQH</sequence>
<evidence type="ECO:0000256" key="11">
    <source>
        <dbReference type="ARBA" id="ARBA00022989"/>
    </source>
</evidence>
<evidence type="ECO:0000313" key="24">
    <source>
        <dbReference type="Proteomes" id="UP000092461"/>
    </source>
</evidence>
<evidence type="ECO:0000256" key="3">
    <source>
        <dbReference type="ARBA" id="ARBA00004922"/>
    </source>
</evidence>
<evidence type="ECO:0000256" key="17">
    <source>
        <dbReference type="ARBA" id="ARBA00053655"/>
    </source>
</evidence>
<evidence type="ECO:0000256" key="16">
    <source>
        <dbReference type="ARBA" id="ARBA00048605"/>
    </source>
</evidence>
<evidence type="ECO:0000256" key="12">
    <source>
        <dbReference type="ARBA" id="ARBA00023136"/>
    </source>
</evidence>
<dbReference type="Pfam" id="PF01532">
    <property type="entry name" value="Glyco_hydro_47"/>
    <property type="match status" value="1"/>
</dbReference>
<keyword evidence="9" id="KW-0106">Calcium</keyword>
<dbReference type="EnsemblMetazoa" id="LLOJ000692-RA">
    <property type="protein sequence ID" value="LLOJ000692-PA"/>
    <property type="gene ID" value="LLOJ000692"/>
</dbReference>
<feature type="disulfide bond" evidence="19">
    <location>
        <begin position="411"/>
        <end position="440"/>
    </location>
</feature>
<dbReference type="VEuPathDB" id="VectorBase:LLOJ000692"/>
<dbReference type="Proteomes" id="UP000092461">
    <property type="component" value="Unassembled WGS sequence"/>
</dbReference>
<dbReference type="PANTHER" id="PTHR11742">
    <property type="entry name" value="MANNOSYL-OLIGOSACCHARIDE ALPHA-1,2-MANNOSIDASE-RELATED"/>
    <property type="match status" value="1"/>
</dbReference>
<comment type="cofactor">
    <cofactor evidence="1">
        <name>Ca(2+)</name>
        <dbReference type="ChEBI" id="CHEBI:29108"/>
    </cofactor>
</comment>
<comment type="pathway">
    <text evidence="3">Protein modification; protein glycosylation.</text>
</comment>
<name>A0A1B0C9S0_LUTLO</name>
<dbReference type="EC" id="3.2.1.-" evidence="20"/>
<evidence type="ECO:0000256" key="5">
    <source>
        <dbReference type="ARBA" id="ARBA00022692"/>
    </source>
</evidence>
<dbReference type="SUPFAM" id="SSF48225">
    <property type="entry name" value="Seven-hairpin glycosidases"/>
    <property type="match status" value="1"/>
</dbReference>
<organism evidence="23 24">
    <name type="scientific">Lutzomyia longipalpis</name>
    <name type="common">Sand fly</name>
    <dbReference type="NCBI Taxonomy" id="7200"/>
    <lineage>
        <taxon>Eukaryota</taxon>
        <taxon>Metazoa</taxon>
        <taxon>Ecdysozoa</taxon>
        <taxon>Arthropoda</taxon>
        <taxon>Hexapoda</taxon>
        <taxon>Insecta</taxon>
        <taxon>Pterygota</taxon>
        <taxon>Neoptera</taxon>
        <taxon>Endopterygota</taxon>
        <taxon>Diptera</taxon>
        <taxon>Nematocera</taxon>
        <taxon>Psychodoidea</taxon>
        <taxon>Psychodidae</taxon>
        <taxon>Lutzomyia</taxon>
        <taxon>Lutzomyia</taxon>
    </lineage>
</organism>
<feature type="active site" description="Proton donor" evidence="18">
    <location>
        <position position="216"/>
    </location>
</feature>
<comment type="subcellular location">
    <subcellularLocation>
        <location evidence="2">Endoplasmic reticulum membrane</location>
        <topology evidence="2">Single-pass type II membrane protein</topology>
    </subcellularLocation>
</comment>
<dbReference type="Gene3D" id="1.50.10.10">
    <property type="match status" value="1"/>
</dbReference>
<evidence type="ECO:0000256" key="6">
    <source>
        <dbReference type="ARBA" id="ARBA00022723"/>
    </source>
</evidence>
<evidence type="ECO:0000256" key="13">
    <source>
        <dbReference type="ARBA" id="ARBA00023157"/>
    </source>
</evidence>
<keyword evidence="7 20" id="KW-0378">Hydrolase</keyword>
<dbReference type="GO" id="GO:0004571">
    <property type="term" value="F:mannosyl-oligosaccharide 1,2-alpha-mannosidase activity"/>
    <property type="evidence" value="ECO:0007669"/>
    <property type="project" value="UniProtKB-EC"/>
</dbReference>
<accession>A0A1B0C9S0</accession>
<evidence type="ECO:0000256" key="22">
    <source>
        <dbReference type="SAM" id="Phobius"/>
    </source>
</evidence>
<dbReference type="InterPro" id="IPR036026">
    <property type="entry name" value="Seven-hairpin_glycosidases"/>
</dbReference>
<evidence type="ECO:0000256" key="19">
    <source>
        <dbReference type="PIRSR" id="PIRSR601382-3"/>
    </source>
</evidence>
<dbReference type="GO" id="GO:0005975">
    <property type="term" value="P:carbohydrate metabolic process"/>
    <property type="evidence" value="ECO:0007669"/>
    <property type="project" value="InterPro"/>
</dbReference>
<evidence type="ECO:0000256" key="21">
    <source>
        <dbReference type="SAM" id="MobiDB-lite"/>
    </source>
</evidence>
<dbReference type="FunFam" id="1.50.10.10:FF:000010">
    <property type="entry name" value="alpha-1,2-Mannosidase"/>
    <property type="match status" value="1"/>
</dbReference>
<evidence type="ECO:0000256" key="10">
    <source>
        <dbReference type="ARBA" id="ARBA00022968"/>
    </source>
</evidence>
<feature type="compositionally biased region" description="Basic and acidic residues" evidence="21">
    <location>
        <begin position="61"/>
        <end position="83"/>
    </location>
</feature>
<dbReference type="GO" id="GO:0034976">
    <property type="term" value="P:response to endoplasmic reticulum stress"/>
    <property type="evidence" value="ECO:0007669"/>
    <property type="project" value="UniProtKB-ARBA"/>
</dbReference>
<evidence type="ECO:0000256" key="8">
    <source>
        <dbReference type="ARBA" id="ARBA00022824"/>
    </source>
</evidence>
<evidence type="ECO:0000256" key="14">
    <source>
        <dbReference type="ARBA" id="ARBA00023295"/>
    </source>
</evidence>
<keyword evidence="12 22" id="KW-0472">Membrane</keyword>
<dbReference type="PANTHER" id="PTHR11742:SF55">
    <property type="entry name" value="ENDOPLASMIC RETICULUM MANNOSYL-OLIGOSACCHARIDE 1,2-ALPHA-MANNOSIDASE"/>
    <property type="match status" value="1"/>
</dbReference>
<feature type="active site" evidence="18">
    <location>
        <position position="482"/>
    </location>
</feature>
<feature type="transmembrane region" description="Helical" evidence="22">
    <location>
        <begin position="39"/>
        <end position="58"/>
    </location>
</feature>
<comment type="catalytic activity">
    <reaction evidence="15">
        <text>N(4)-(alpha-D-Man-(1-&gt;2)-alpha-D-Man-(1-&gt;2)-alpha-D-Man-(1-&gt;3)-[alpha-D-Man-(1-&gt;3)-[alpha-D-Man-(1-&gt;2)-alpha-D-Man-(1-&gt;6)]-alpha-D-Man-(1-&gt;6)]-beta-D-Man-(1-&gt;4)-beta-D-GlcNAc-(1-&gt;4)-beta-D-GlcNAc)-L-asparaginyl-[protein] (N-glucan mannose isomer 8A1,2,3B1,3) + 3 H2O = N(4)-(alpha-D-Man-(1-&gt;3)-[alpha-D-Man-(1-&gt;3)-[alpha-D-Man-(1-&gt;6)]-alpha-D-Man-(1-&gt;6)]-beta-D-Man-(1-&gt;4)-beta-D-GlcNAc-(1-&gt;4)-beta-D-GlcNAc)-L-asparaginyl-[protein] (N-glucan mannose isomer 5A1,2) + 3 beta-D-mannose</text>
        <dbReference type="Rhea" id="RHEA:56028"/>
        <dbReference type="Rhea" id="RHEA-COMP:14358"/>
        <dbReference type="Rhea" id="RHEA-COMP:14367"/>
        <dbReference type="ChEBI" id="CHEBI:15377"/>
        <dbReference type="ChEBI" id="CHEBI:28563"/>
        <dbReference type="ChEBI" id="CHEBI:59087"/>
        <dbReference type="ChEBI" id="CHEBI:60628"/>
        <dbReference type="EC" id="3.2.1.113"/>
    </reaction>
</comment>
<evidence type="ECO:0000256" key="18">
    <source>
        <dbReference type="PIRSR" id="PIRSR601382-1"/>
    </source>
</evidence>
<dbReference type="AlphaFoldDB" id="A0A1B0C9S0"/>
<keyword evidence="6" id="KW-0479">Metal-binding</keyword>
<dbReference type="EMBL" id="AJWK01002690">
    <property type="status" value="NOT_ANNOTATED_CDS"/>
    <property type="molecule type" value="Genomic_DNA"/>
</dbReference>
<keyword evidence="13 19" id="KW-1015">Disulfide bond</keyword>
<evidence type="ECO:0000256" key="4">
    <source>
        <dbReference type="ARBA" id="ARBA00007658"/>
    </source>
</evidence>
<keyword evidence="8" id="KW-0256">Endoplasmic reticulum</keyword>